<dbReference type="PROSITE" id="PS51257">
    <property type="entry name" value="PROKAR_LIPOPROTEIN"/>
    <property type="match status" value="1"/>
</dbReference>
<comment type="similarity">
    <text evidence="2 6">Belongs to the FKBP-type PPIase family.</text>
</comment>
<proteinExistence type="inferred from homology"/>
<dbReference type="InterPro" id="IPR046357">
    <property type="entry name" value="PPIase_dom_sf"/>
</dbReference>
<dbReference type="EMBL" id="QLMA01000001">
    <property type="protein sequence ID" value="RAJ88166.1"/>
    <property type="molecule type" value="Genomic_DNA"/>
</dbReference>
<dbReference type="EC" id="5.2.1.8" evidence="6"/>
<comment type="caution">
    <text evidence="8">The sequence shown here is derived from an EMBL/GenBank/DDBJ whole genome shotgun (WGS) entry which is preliminary data.</text>
</comment>
<evidence type="ECO:0000313" key="9">
    <source>
        <dbReference type="Proteomes" id="UP000249819"/>
    </source>
</evidence>
<keyword evidence="4 5" id="KW-0413">Isomerase</keyword>
<evidence type="ECO:0000259" key="7">
    <source>
        <dbReference type="PROSITE" id="PS50059"/>
    </source>
</evidence>
<accession>A0A327WFL8</accession>
<comment type="catalytic activity">
    <reaction evidence="1 5 6">
        <text>[protein]-peptidylproline (omega=180) = [protein]-peptidylproline (omega=0)</text>
        <dbReference type="Rhea" id="RHEA:16237"/>
        <dbReference type="Rhea" id="RHEA-COMP:10747"/>
        <dbReference type="Rhea" id="RHEA-COMP:10748"/>
        <dbReference type="ChEBI" id="CHEBI:83833"/>
        <dbReference type="ChEBI" id="CHEBI:83834"/>
        <dbReference type="EC" id="5.2.1.8"/>
    </reaction>
</comment>
<dbReference type="PANTHER" id="PTHR43811">
    <property type="entry name" value="FKBP-TYPE PEPTIDYL-PROLYL CIS-TRANS ISOMERASE FKPA"/>
    <property type="match status" value="1"/>
</dbReference>
<sequence>MKHLLLFTTSLILFIFSSCTKGENITVRDIMNGVAESDSNLKKLIDARNDNPVIRDSSGMYYKILIQGDSVNYCAPTSIPVVSYSYQLPAGQIVVSSFAPTDFNKTPLNKHIIGWQIGLRKISKGGRIRMYLPPDLAFGDAGIPNLGIPPNSIIICEVSLVDIIK</sequence>
<dbReference type="Pfam" id="PF00254">
    <property type="entry name" value="FKBP_C"/>
    <property type="match status" value="1"/>
</dbReference>
<reference evidence="8 9" key="1">
    <citation type="submission" date="2018-06" db="EMBL/GenBank/DDBJ databases">
        <title>Genomic Encyclopedia of Archaeal and Bacterial Type Strains, Phase II (KMG-II): from individual species to whole genera.</title>
        <authorList>
            <person name="Goeker M."/>
        </authorList>
    </citation>
    <scope>NUCLEOTIDE SEQUENCE [LARGE SCALE GENOMIC DNA]</scope>
    <source>
        <strain evidence="8 9">DSM 29821</strain>
    </source>
</reference>
<dbReference type="PROSITE" id="PS50059">
    <property type="entry name" value="FKBP_PPIASE"/>
    <property type="match status" value="1"/>
</dbReference>
<protein>
    <recommendedName>
        <fullName evidence="6">Peptidyl-prolyl cis-trans isomerase</fullName>
        <ecNumber evidence="6">5.2.1.8</ecNumber>
    </recommendedName>
</protein>
<evidence type="ECO:0000256" key="6">
    <source>
        <dbReference type="RuleBase" id="RU003915"/>
    </source>
</evidence>
<organism evidence="8 9">
    <name type="scientific">Chitinophaga dinghuensis</name>
    <dbReference type="NCBI Taxonomy" id="1539050"/>
    <lineage>
        <taxon>Bacteria</taxon>
        <taxon>Pseudomonadati</taxon>
        <taxon>Bacteroidota</taxon>
        <taxon>Chitinophagia</taxon>
        <taxon>Chitinophagales</taxon>
        <taxon>Chitinophagaceae</taxon>
        <taxon>Chitinophaga</taxon>
    </lineage>
</organism>
<dbReference type="GO" id="GO:0003755">
    <property type="term" value="F:peptidyl-prolyl cis-trans isomerase activity"/>
    <property type="evidence" value="ECO:0007669"/>
    <property type="project" value="UniProtKB-UniRule"/>
</dbReference>
<dbReference type="AlphaFoldDB" id="A0A327WFL8"/>
<keyword evidence="3 5" id="KW-0697">Rotamase</keyword>
<dbReference type="RefSeq" id="WP_170137645.1">
    <property type="nucleotide sequence ID" value="NZ_QLMA01000001.1"/>
</dbReference>
<keyword evidence="9" id="KW-1185">Reference proteome</keyword>
<name>A0A327WFL8_9BACT</name>
<dbReference type="PANTHER" id="PTHR43811:SF19">
    <property type="entry name" value="39 KDA FK506-BINDING NUCLEAR PROTEIN"/>
    <property type="match status" value="1"/>
</dbReference>
<dbReference type="Gene3D" id="3.10.50.40">
    <property type="match status" value="1"/>
</dbReference>
<gene>
    <name evidence="8" type="ORF">CLV59_101933</name>
</gene>
<evidence type="ECO:0000313" key="8">
    <source>
        <dbReference type="EMBL" id="RAJ88166.1"/>
    </source>
</evidence>
<dbReference type="Proteomes" id="UP000249819">
    <property type="component" value="Unassembled WGS sequence"/>
</dbReference>
<evidence type="ECO:0000256" key="4">
    <source>
        <dbReference type="ARBA" id="ARBA00023235"/>
    </source>
</evidence>
<feature type="domain" description="PPIase FKBP-type" evidence="7">
    <location>
        <begin position="77"/>
        <end position="164"/>
    </location>
</feature>
<evidence type="ECO:0000256" key="5">
    <source>
        <dbReference type="PROSITE-ProRule" id="PRU00277"/>
    </source>
</evidence>
<dbReference type="InterPro" id="IPR001179">
    <property type="entry name" value="PPIase_FKBP_dom"/>
</dbReference>
<dbReference type="SUPFAM" id="SSF54534">
    <property type="entry name" value="FKBP-like"/>
    <property type="match status" value="1"/>
</dbReference>
<evidence type="ECO:0000256" key="1">
    <source>
        <dbReference type="ARBA" id="ARBA00000971"/>
    </source>
</evidence>
<evidence type="ECO:0000256" key="3">
    <source>
        <dbReference type="ARBA" id="ARBA00023110"/>
    </source>
</evidence>
<evidence type="ECO:0000256" key="2">
    <source>
        <dbReference type="ARBA" id="ARBA00006577"/>
    </source>
</evidence>